<feature type="domain" description="Zinc finger CHC2-type" evidence="13">
    <location>
        <begin position="35"/>
        <end position="89"/>
    </location>
</feature>
<dbReference type="GO" id="GO:0005737">
    <property type="term" value="C:cytoplasm"/>
    <property type="evidence" value="ECO:0007669"/>
    <property type="project" value="TreeGrafter"/>
</dbReference>
<keyword evidence="2" id="KW-0240">DNA-directed RNA polymerase</keyword>
<accession>A0A9X2L6F7</accession>
<keyword evidence="3" id="KW-0639">Primosome</keyword>
<dbReference type="GO" id="GO:0003899">
    <property type="term" value="F:DNA-directed RNA polymerase activity"/>
    <property type="evidence" value="ECO:0007669"/>
    <property type="project" value="InterPro"/>
</dbReference>
<dbReference type="EMBL" id="JANDBC010000002">
    <property type="protein sequence ID" value="MCP9292458.1"/>
    <property type="molecule type" value="Genomic_DNA"/>
</dbReference>
<keyword evidence="10" id="KW-0460">Magnesium</keyword>
<evidence type="ECO:0000256" key="4">
    <source>
        <dbReference type="ARBA" id="ARBA00022679"/>
    </source>
</evidence>
<evidence type="ECO:0000256" key="12">
    <source>
        <dbReference type="ARBA" id="ARBA00023163"/>
    </source>
</evidence>
<evidence type="ECO:0000256" key="11">
    <source>
        <dbReference type="ARBA" id="ARBA00023125"/>
    </source>
</evidence>
<dbReference type="InterPro" id="IPR036977">
    <property type="entry name" value="DNA_primase_Znf_CHC2"/>
</dbReference>
<dbReference type="RefSeq" id="WP_255135345.1">
    <property type="nucleotide sequence ID" value="NZ_JANDBC010000002.1"/>
</dbReference>
<evidence type="ECO:0000256" key="5">
    <source>
        <dbReference type="ARBA" id="ARBA00022695"/>
    </source>
</evidence>
<dbReference type="InterPro" id="IPR002694">
    <property type="entry name" value="Znf_CHC2"/>
</dbReference>
<dbReference type="GO" id="GO:0003677">
    <property type="term" value="F:DNA binding"/>
    <property type="evidence" value="ECO:0007669"/>
    <property type="project" value="UniProtKB-KW"/>
</dbReference>
<name>A0A9X2L6F7_9BACT</name>
<dbReference type="GO" id="GO:0000428">
    <property type="term" value="C:DNA-directed RNA polymerase complex"/>
    <property type="evidence" value="ECO:0007669"/>
    <property type="project" value="UniProtKB-KW"/>
</dbReference>
<dbReference type="InterPro" id="IPR050219">
    <property type="entry name" value="DnaG_primase"/>
</dbReference>
<evidence type="ECO:0000256" key="7">
    <source>
        <dbReference type="ARBA" id="ARBA00022723"/>
    </source>
</evidence>
<dbReference type="PANTHER" id="PTHR30313">
    <property type="entry name" value="DNA PRIMASE"/>
    <property type="match status" value="1"/>
</dbReference>
<keyword evidence="6" id="KW-0235">DNA replication</keyword>
<dbReference type="Pfam" id="PF01807">
    <property type="entry name" value="Zn_ribbon_DnaG"/>
    <property type="match status" value="1"/>
</dbReference>
<protein>
    <submittedName>
        <fullName evidence="14">CHC2 zinc finger domain-containing protein</fullName>
    </submittedName>
</protein>
<organism evidence="14 15">
    <name type="scientific">Gracilimonas sediminicola</name>
    <dbReference type="NCBI Taxonomy" id="2952158"/>
    <lineage>
        <taxon>Bacteria</taxon>
        <taxon>Pseudomonadati</taxon>
        <taxon>Balneolota</taxon>
        <taxon>Balneolia</taxon>
        <taxon>Balneolales</taxon>
        <taxon>Balneolaceae</taxon>
        <taxon>Gracilimonas</taxon>
    </lineage>
</organism>
<evidence type="ECO:0000259" key="13">
    <source>
        <dbReference type="SMART" id="SM00400"/>
    </source>
</evidence>
<evidence type="ECO:0000256" key="6">
    <source>
        <dbReference type="ARBA" id="ARBA00022705"/>
    </source>
</evidence>
<keyword evidence="15" id="KW-1185">Reference proteome</keyword>
<evidence type="ECO:0000313" key="15">
    <source>
        <dbReference type="Proteomes" id="UP001139125"/>
    </source>
</evidence>
<keyword evidence="7" id="KW-0479">Metal-binding</keyword>
<dbReference type="GO" id="GO:0008270">
    <property type="term" value="F:zinc ion binding"/>
    <property type="evidence" value="ECO:0007669"/>
    <property type="project" value="UniProtKB-KW"/>
</dbReference>
<evidence type="ECO:0000313" key="14">
    <source>
        <dbReference type="EMBL" id="MCP9292458.1"/>
    </source>
</evidence>
<dbReference type="SMART" id="SM00400">
    <property type="entry name" value="ZnF_CHCC"/>
    <property type="match status" value="1"/>
</dbReference>
<keyword evidence="9" id="KW-0862">Zinc</keyword>
<comment type="caution">
    <text evidence="14">The sequence shown here is derived from an EMBL/GenBank/DDBJ whole genome shotgun (WGS) entry which is preliminary data.</text>
</comment>
<dbReference type="GO" id="GO:0006269">
    <property type="term" value="P:DNA replication, synthesis of primer"/>
    <property type="evidence" value="ECO:0007669"/>
    <property type="project" value="UniProtKB-KW"/>
</dbReference>
<keyword evidence="12" id="KW-0804">Transcription</keyword>
<gene>
    <name evidence="14" type="ORF">NM125_12800</name>
</gene>
<dbReference type="Proteomes" id="UP001139125">
    <property type="component" value="Unassembled WGS sequence"/>
</dbReference>
<evidence type="ECO:0000256" key="1">
    <source>
        <dbReference type="ARBA" id="ARBA00001947"/>
    </source>
</evidence>
<evidence type="ECO:0000256" key="8">
    <source>
        <dbReference type="ARBA" id="ARBA00022771"/>
    </source>
</evidence>
<evidence type="ECO:0000256" key="10">
    <source>
        <dbReference type="ARBA" id="ARBA00022842"/>
    </source>
</evidence>
<dbReference type="FunFam" id="3.90.580.10:FF:000001">
    <property type="entry name" value="DNA primase"/>
    <property type="match status" value="1"/>
</dbReference>
<sequence length="254" mass="28955">MTFYEAIPHVREASRNDIIEIISERISLKKSGSYYKACCPFHSEKTPSFYVHENKGTYKCFGCQAWGDAISFVEFFDGLTFTEVIYLLADRYHLTISHKSRKKSQQAVKKEDDTLPGYSSVKSEILKTGKVYIAFKQGIAPFTPLLFIDGQLSLEAAKLLRKRAQKIIFVAQGTSWKILKPSFEAALKAELEVFAIPDYSKEFQEMDWVDYCSAQTTQKITNKDVIQLIAGIPDNITRSVYITYATDNFKELTT</sequence>
<evidence type="ECO:0000256" key="2">
    <source>
        <dbReference type="ARBA" id="ARBA00022478"/>
    </source>
</evidence>
<evidence type="ECO:0000256" key="3">
    <source>
        <dbReference type="ARBA" id="ARBA00022515"/>
    </source>
</evidence>
<dbReference type="AlphaFoldDB" id="A0A9X2L6F7"/>
<dbReference type="Gene3D" id="3.90.580.10">
    <property type="entry name" value="Zinc finger, CHC2-type domain"/>
    <property type="match status" value="1"/>
</dbReference>
<comment type="cofactor">
    <cofactor evidence="1">
        <name>Zn(2+)</name>
        <dbReference type="ChEBI" id="CHEBI:29105"/>
    </cofactor>
</comment>
<proteinExistence type="predicted"/>
<dbReference type="GO" id="GO:1990077">
    <property type="term" value="C:primosome complex"/>
    <property type="evidence" value="ECO:0007669"/>
    <property type="project" value="UniProtKB-KW"/>
</dbReference>
<keyword evidence="8" id="KW-0863">Zinc-finger</keyword>
<dbReference type="SUPFAM" id="SSF57783">
    <property type="entry name" value="Zinc beta-ribbon"/>
    <property type="match status" value="1"/>
</dbReference>
<dbReference type="PANTHER" id="PTHR30313:SF2">
    <property type="entry name" value="DNA PRIMASE"/>
    <property type="match status" value="1"/>
</dbReference>
<evidence type="ECO:0000256" key="9">
    <source>
        <dbReference type="ARBA" id="ARBA00022833"/>
    </source>
</evidence>
<keyword evidence="11" id="KW-0238">DNA-binding</keyword>
<reference evidence="14" key="1">
    <citation type="submission" date="2022-06" db="EMBL/GenBank/DDBJ databases">
        <title>Gracilimonas sp. CAU 1638 isolated from sea sediment.</title>
        <authorList>
            <person name="Kim W."/>
        </authorList>
    </citation>
    <scope>NUCLEOTIDE SEQUENCE</scope>
    <source>
        <strain evidence="14">CAU 1638</strain>
    </source>
</reference>
<keyword evidence="5" id="KW-0548">Nucleotidyltransferase</keyword>
<keyword evidence="4" id="KW-0808">Transferase</keyword>